<organism evidence="1 2">
    <name type="scientific">Anisodus tanguticus</name>
    <dbReference type="NCBI Taxonomy" id="243964"/>
    <lineage>
        <taxon>Eukaryota</taxon>
        <taxon>Viridiplantae</taxon>
        <taxon>Streptophyta</taxon>
        <taxon>Embryophyta</taxon>
        <taxon>Tracheophyta</taxon>
        <taxon>Spermatophyta</taxon>
        <taxon>Magnoliopsida</taxon>
        <taxon>eudicotyledons</taxon>
        <taxon>Gunneridae</taxon>
        <taxon>Pentapetalae</taxon>
        <taxon>asterids</taxon>
        <taxon>lamiids</taxon>
        <taxon>Solanales</taxon>
        <taxon>Solanaceae</taxon>
        <taxon>Solanoideae</taxon>
        <taxon>Hyoscyameae</taxon>
        <taxon>Anisodus</taxon>
    </lineage>
</organism>
<dbReference type="Proteomes" id="UP001291623">
    <property type="component" value="Unassembled WGS sequence"/>
</dbReference>
<proteinExistence type="predicted"/>
<dbReference type="EMBL" id="JAVYJV010000021">
    <property type="protein sequence ID" value="KAK4342650.1"/>
    <property type="molecule type" value="Genomic_DNA"/>
</dbReference>
<protein>
    <submittedName>
        <fullName evidence="1">Uncharacterized protein</fullName>
    </submittedName>
</protein>
<evidence type="ECO:0000313" key="2">
    <source>
        <dbReference type="Proteomes" id="UP001291623"/>
    </source>
</evidence>
<reference evidence="1" key="1">
    <citation type="submission" date="2023-12" db="EMBL/GenBank/DDBJ databases">
        <title>Genome assembly of Anisodus tanguticus.</title>
        <authorList>
            <person name="Wang Y.-J."/>
        </authorList>
    </citation>
    <scope>NUCLEOTIDE SEQUENCE</scope>
    <source>
        <strain evidence="1">KB-2021</strain>
        <tissue evidence="1">Leaf</tissue>
    </source>
</reference>
<keyword evidence="2" id="KW-1185">Reference proteome</keyword>
<dbReference type="AlphaFoldDB" id="A0AAE1QZP6"/>
<comment type="caution">
    <text evidence="1">The sequence shown here is derived from an EMBL/GenBank/DDBJ whole genome shotgun (WGS) entry which is preliminary data.</text>
</comment>
<evidence type="ECO:0000313" key="1">
    <source>
        <dbReference type="EMBL" id="KAK4342650.1"/>
    </source>
</evidence>
<sequence length="91" mass="10764">MKFLHDERISKWEFSPEDLVLLYNSRLKLFPEKLKSRWSGPFKGIRVFLYGAIELGRKVGHLFKVNSQRVKHYSGIVDDHRVNTIITLHEP</sequence>
<accession>A0AAE1QZP6</accession>
<gene>
    <name evidence="1" type="ORF">RND71_038466</name>
</gene>
<name>A0AAE1QZP6_9SOLA</name>